<evidence type="ECO:0000313" key="3">
    <source>
        <dbReference type="Proteomes" id="UP000297998"/>
    </source>
</evidence>
<name>A0A4Z1BDS1_9FLAO</name>
<organism evidence="2 3">
    <name type="scientific">Empedobacter tilapiae</name>
    <dbReference type="NCBI Taxonomy" id="2491114"/>
    <lineage>
        <taxon>Bacteria</taxon>
        <taxon>Pseudomonadati</taxon>
        <taxon>Bacteroidota</taxon>
        <taxon>Flavobacteriia</taxon>
        <taxon>Flavobacteriales</taxon>
        <taxon>Weeksellaceae</taxon>
        <taxon>Empedobacter</taxon>
    </lineage>
</organism>
<feature type="signal peptide" evidence="1">
    <location>
        <begin position="1"/>
        <end position="19"/>
    </location>
</feature>
<evidence type="ECO:0000313" key="2">
    <source>
        <dbReference type="EMBL" id="TGN26854.1"/>
    </source>
</evidence>
<comment type="caution">
    <text evidence="2">The sequence shown here is derived from an EMBL/GenBank/DDBJ whole genome shotgun (WGS) entry which is preliminary data.</text>
</comment>
<dbReference type="EMBL" id="SRPE01000006">
    <property type="protein sequence ID" value="TGN26854.1"/>
    <property type="molecule type" value="Genomic_DNA"/>
</dbReference>
<dbReference type="RefSeq" id="WP_135835748.1">
    <property type="nucleotide sequence ID" value="NZ_CAUQWU010000017.1"/>
</dbReference>
<proteinExistence type="predicted"/>
<gene>
    <name evidence="2" type="ORF">E4J94_10490</name>
</gene>
<keyword evidence="3" id="KW-1185">Reference proteome</keyword>
<dbReference type="AlphaFoldDB" id="A0A4Z1BDS1"/>
<reference evidence="2 3" key="1">
    <citation type="submission" date="2019-03" db="EMBL/GenBank/DDBJ databases">
        <title>Empedobacter tilapiae sp. nov., isolated from an intestine of Nile tilapia Oreochromis niloticus.</title>
        <authorList>
            <person name="Kim Y.-O."/>
            <person name="Yoon J.-H."/>
        </authorList>
    </citation>
    <scope>NUCLEOTIDE SEQUENCE [LARGE SCALE GENOMIC DNA]</scope>
    <source>
        <strain evidence="2 3">MRS2</strain>
    </source>
</reference>
<dbReference type="OrthoDB" id="1453775at2"/>
<keyword evidence="1" id="KW-0732">Signal</keyword>
<feature type="chain" id="PRO_5021219498" evidence="1">
    <location>
        <begin position="20"/>
        <end position="240"/>
    </location>
</feature>
<protein>
    <submittedName>
        <fullName evidence="2">Uncharacterized protein</fullName>
    </submittedName>
</protein>
<dbReference type="Proteomes" id="UP000297998">
    <property type="component" value="Unassembled WGS sequence"/>
</dbReference>
<evidence type="ECO:0000256" key="1">
    <source>
        <dbReference type="SAM" id="SignalP"/>
    </source>
</evidence>
<accession>A0A4Z1BDS1</accession>
<sequence length="240" mass="26107">MKKTLFSTLLLSASVFSIAQVGIDTNNPKTTLDVNGSFATRESSVAITGSTATLDIKNAFYKITGGTANFSIVFSTTAPVGGVIQNGQRIVIYNDTNFEGSYNSFKIPSKTAQEFIYSGGAWYSVKAASNTPSQLKWFYAPSMVLDTSYTTTARTYNVYENYKKQFTNTGSESNVNYGPTGTITTIPIYNSSADFDYVITGYDKSVFYEVSINSSGVLSYKVNGAATDKTFMNIVFVPKN</sequence>